<name>A0A196S903_BLAHN</name>
<sequence length="164" mass="18914">MNNDFSSVTRVDQFLDVLDRALHKIGKNLSAEMISDAYAGIESNDKLFVEIAANKLIEEYEVDAREAIVAQCEKNGVFDYLRRLDAEDINLEERKELREQYCGAVIDVNSLLSEQRMRMKKRIILALEKEILALDEELHTMYNRNRDAMKQIAKGISFLKSVPK</sequence>
<organism evidence="1 2">
    <name type="scientific">Blastocystis sp. subtype 1 (strain ATCC 50177 / NandII)</name>
    <dbReference type="NCBI Taxonomy" id="478820"/>
    <lineage>
        <taxon>Eukaryota</taxon>
        <taxon>Sar</taxon>
        <taxon>Stramenopiles</taxon>
        <taxon>Bigyra</taxon>
        <taxon>Opalozoa</taxon>
        <taxon>Opalinata</taxon>
        <taxon>Blastocystidae</taxon>
        <taxon>Blastocystis</taxon>
    </lineage>
</organism>
<proteinExistence type="predicted"/>
<protein>
    <submittedName>
        <fullName evidence="1">Uncharacterized protein</fullName>
    </submittedName>
</protein>
<comment type="caution">
    <text evidence="1">The sequence shown here is derived from an EMBL/GenBank/DDBJ whole genome shotgun (WGS) entry which is preliminary data.</text>
</comment>
<evidence type="ECO:0000313" key="1">
    <source>
        <dbReference type="EMBL" id="OAO13530.1"/>
    </source>
</evidence>
<dbReference type="EMBL" id="LXWW01000374">
    <property type="protein sequence ID" value="OAO13530.1"/>
    <property type="molecule type" value="Genomic_DNA"/>
</dbReference>
<keyword evidence="2" id="KW-1185">Reference proteome</keyword>
<dbReference type="AlphaFoldDB" id="A0A196S903"/>
<gene>
    <name evidence="1" type="ORF">AV274_4797</name>
</gene>
<dbReference type="Proteomes" id="UP000078348">
    <property type="component" value="Unassembled WGS sequence"/>
</dbReference>
<accession>A0A196S903</accession>
<evidence type="ECO:0000313" key="2">
    <source>
        <dbReference type="Proteomes" id="UP000078348"/>
    </source>
</evidence>
<reference evidence="1 2" key="1">
    <citation type="submission" date="2016-05" db="EMBL/GenBank/DDBJ databases">
        <title>Nuclear genome of Blastocystis sp. subtype 1 NandII.</title>
        <authorList>
            <person name="Gentekaki E."/>
            <person name="Curtis B."/>
            <person name="Stairs C."/>
            <person name="Eme L."/>
            <person name="Herman E."/>
            <person name="Klimes V."/>
            <person name="Arias M.C."/>
            <person name="Elias M."/>
            <person name="Hilliou F."/>
            <person name="Klute M."/>
            <person name="Malik S.-B."/>
            <person name="Pightling A."/>
            <person name="Rachubinski R."/>
            <person name="Salas D."/>
            <person name="Schlacht A."/>
            <person name="Suga H."/>
            <person name="Archibald J."/>
            <person name="Ball S.G."/>
            <person name="Clark G."/>
            <person name="Dacks J."/>
            <person name="Van Der Giezen M."/>
            <person name="Tsaousis A."/>
            <person name="Roger A."/>
        </authorList>
    </citation>
    <scope>NUCLEOTIDE SEQUENCE [LARGE SCALE GENOMIC DNA]</scope>
    <source>
        <strain evidence="2">ATCC 50177 / NandII</strain>
    </source>
</reference>